<name>A0AAE1AVS0_9GAST</name>
<protein>
    <submittedName>
        <fullName evidence="1">Uncharacterized protein</fullName>
    </submittedName>
</protein>
<keyword evidence="2" id="KW-1185">Reference proteome</keyword>
<evidence type="ECO:0000313" key="1">
    <source>
        <dbReference type="EMBL" id="KAK3794271.1"/>
    </source>
</evidence>
<dbReference type="AlphaFoldDB" id="A0AAE1AVS0"/>
<evidence type="ECO:0000313" key="2">
    <source>
        <dbReference type="Proteomes" id="UP001283361"/>
    </source>
</evidence>
<organism evidence="1 2">
    <name type="scientific">Elysia crispata</name>
    <name type="common">lettuce slug</name>
    <dbReference type="NCBI Taxonomy" id="231223"/>
    <lineage>
        <taxon>Eukaryota</taxon>
        <taxon>Metazoa</taxon>
        <taxon>Spiralia</taxon>
        <taxon>Lophotrochozoa</taxon>
        <taxon>Mollusca</taxon>
        <taxon>Gastropoda</taxon>
        <taxon>Heterobranchia</taxon>
        <taxon>Euthyneura</taxon>
        <taxon>Panpulmonata</taxon>
        <taxon>Sacoglossa</taxon>
        <taxon>Placobranchoidea</taxon>
        <taxon>Plakobranchidae</taxon>
        <taxon>Elysia</taxon>
    </lineage>
</organism>
<dbReference type="Proteomes" id="UP001283361">
    <property type="component" value="Unassembled WGS sequence"/>
</dbReference>
<proteinExistence type="predicted"/>
<sequence length="300" mass="33418">MVWSPYMSNRTICTSGRQFELALASHQTKQDFITLRGELCPQDHQSVIDYRYDSESLLKYFLVEQTGGNSSNTRTKYGWMSDLKIKFYHPGLPGETPSEFSEIEVSSQLADHAVAEWPVIGWRTWDSLVTSRQVLIDRYWLVISDRRPSPELNILLFGSTQYGDQTQLDLESFRQGKPECVRHSELLASNQTRRSGDSLSVRAAPNCVLCGIPAEIFPGVTWGSPYQPYLWLAGMTPLLDVMNSPTSSPPPPTISLLGLPPLISPSLVGCLLRAVNNSTSARLRGLERGLGLAEHCGVED</sequence>
<reference evidence="1" key="1">
    <citation type="journal article" date="2023" name="G3 (Bethesda)">
        <title>A reference genome for the long-term kleptoplast-retaining sea slug Elysia crispata morphotype clarki.</title>
        <authorList>
            <person name="Eastman K.E."/>
            <person name="Pendleton A.L."/>
            <person name="Shaikh M.A."/>
            <person name="Suttiyut T."/>
            <person name="Ogas R."/>
            <person name="Tomko P."/>
            <person name="Gavelis G."/>
            <person name="Widhalm J.R."/>
            <person name="Wisecaver J.H."/>
        </authorList>
    </citation>
    <scope>NUCLEOTIDE SEQUENCE</scope>
    <source>
        <strain evidence="1">ECLA1</strain>
    </source>
</reference>
<comment type="caution">
    <text evidence="1">The sequence shown here is derived from an EMBL/GenBank/DDBJ whole genome shotgun (WGS) entry which is preliminary data.</text>
</comment>
<dbReference type="EMBL" id="JAWDGP010001129">
    <property type="protein sequence ID" value="KAK3794271.1"/>
    <property type="molecule type" value="Genomic_DNA"/>
</dbReference>
<accession>A0AAE1AVS0</accession>
<gene>
    <name evidence="1" type="ORF">RRG08_060942</name>
</gene>